<protein>
    <recommendedName>
        <fullName evidence="3">Sfi1 spindle body domain-containing protein</fullName>
    </recommendedName>
</protein>
<dbReference type="AlphaFoldDB" id="A0A1R2B697"/>
<proteinExistence type="predicted"/>
<reference evidence="1 2" key="1">
    <citation type="submission" date="2016-11" db="EMBL/GenBank/DDBJ databases">
        <title>The macronuclear genome of Stentor coeruleus: a giant cell with tiny introns.</title>
        <authorList>
            <person name="Slabodnick M."/>
            <person name="Ruby J.G."/>
            <person name="Reiff S.B."/>
            <person name="Swart E.C."/>
            <person name="Gosai S."/>
            <person name="Prabakaran S."/>
            <person name="Witkowska E."/>
            <person name="Larue G.E."/>
            <person name="Fisher S."/>
            <person name="Freeman R.M."/>
            <person name="Gunawardena J."/>
            <person name="Chu W."/>
            <person name="Stover N.A."/>
            <person name="Gregory B.D."/>
            <person name="Nowacki M."/>
            <person name="Derisi J."/>
            <person name="Roy S.W."/>
            <person name="Marshall W.F."/>
            <person name="Sood P."/>
        </authorList>
    </citation>
    <scope>NUCLEOTIDE SEQUENCE [LARGE SCALE GENOMIC DNA]</scope>
    <source>
        <strain evidence="1">WM001</strain>
    </source>
</reference>
<accession>A0A1R2B697</accession>
<dbReference type="Proteomes" id="UP000187209">
    <property type="component" value="Unassembled WGS sequence"/>
</dbReference>
<gene>
    <name evidence="1" type="ORF">SteCoe_29328</name>
</gene>
<organism evidence="1 2">
    <name type="scientific">Stentor coeruleus</name>
    <dbReference type="NCBI Taxonomy" id="5963"/>
    <lineage>
        <taxon>Eukaryota</taxon>
        <taxon>Sar</taxon>
        <taxon>Alveolata</taxon>
        <taxon>Ciliophora</taxon>
        <taxon>Postciliodesmatophora</taxon>
        <taxon>Heterotrichea</taxon>
        <taxon>Heterotrichida</taxon>
        <taxon>Stentoridae</taxon>
        <taxon>Stentor</taxon>
    </lineage>
</organism>
<comment type="caution">
    <text evidence="1">The sequence shown here is derived from an EMBL/GenBank/DDBJ whole genome shotgun (WGS) entry which is preliminary data.</text>
</comment>
<evidence type="ECO:0000313" key="1">
    <source>
        <dbReference type="EMBL" id="OMJ72277.1"/>
    </source>
</evidence>
<evidence type="ECO:0008006" key="3">
    <source>
        <dbReference type="Google" id="ProtNLM"/>
    </source>
</evidence>
<name>A0A1R2B697_9CILI</name>
<sequence>MSRWKKCLCKAQEFYFRNSFVGYLQRWRVLYREIKMKRFGLKRYEKKLVYDSEKAFGNWPGYLHNKRLEVFAIERYEENLIRKHFTSWSDKVKFSQQGLDFKRARRVYRIKVLKRVFKNMKLRNFPKSPYLYKTGYDLSKVHIKEVFDSLYNDIENKDFIKGKTLANKFWHKNHVPWFFKAWNKLFHKRLKEKNLSRMVLTSRNKQKSRIFFYEWIRRYNISSYKHRKTQQKVQMFQMKWVKYKLVKICKLWIKLYKSKNYYRKLKKISQRHNIIKKYHRCFLRFFILYEKGKINKLKQYKAFRVKDKNLLLKSIHSLVKYFNISIRKKVSFGKAVKRWSMKLYKKIWMILHDKVIRKKYRKNRENDAWNERIKNLTQEGVVMFMKYALDEKNKRDEYIRVLIVNENLRKEKIVKKYAGKWLSYVRNKIKKIHKNNDELKYGDDWNYRSISYRKPPRRHVFL</sequence>
<keyword evidence="2" id="KW-1185">Reference proteome</keyword>
<evidence type="ECO:0000313" key="2">
    <source>
        <dbReference type="Proteomes" id="UP000187209"/>
    </source>
</evidence>
<dbReference type="EMBL" id="MPUH01000915">
    <property type="protein sequence ID" value="OMJ72277.1"/>
    <property type="molecule type" value="Genomic_DNA"/>
</dbReference>